<dbReference type="AlphaFoldDB" id="A0A6L9MYD3"/>
<reference evidence="2 3" key="1">
    <citation type="submission" date="2020-01" db="EMBL/GenBank/DDBJ databases">
        <title>Genomes of bacteria type strains.</title>
        <authorList>
            <person name="Chen J."/>
            <person name="Zhu S."/>
            <person name="Yang J."/>
        </authorList>
    </citation>
    <scope>NUCLEOTIDE SEQUENCE [LARGE SCALE GENOMIC DNA]</scope>
    <source>
        <strain evidence="2 3">LMG 22958</strain>
    </source>
</reference>
<evidence type="ECO:0000313" key="2">
    <source>
        <dbReference type="EMBL" id="NDW22660.1"/>
    </source>
</evidence>
<evidence type="ECO:0008006" key="4">
    <source>
        <dbReference type="Google" id="ProtNLM"/>
    </source>
</evidence>
<evidence type="ECO:0000313" key="3">
    <source>
        <dbReference type="Proteomes" id="UP000478837"/>
    </source>
</evidence>
<dbReference type="Proteomes" id="UP000478837">
    <property type="component" value="Unassembled WGS sequence"/>
</dbReference>
<dbReference type="EMBL" id="JAAAWP010000009">
    <property type="protein sequence ID" value="NDW22660.1"/>
    <property type="molecule type" value="Genomic_DNA"/>
</dbReference>
<gene>
    <name evidence="2" type="ORF">GTW09_14115</name>
</gene>
<organism evidence="2 3">
    <name type="scientific">Alteromonas hispanica</name>
    <dbReference type="NCBI Taxonomy" id="315421"/>
    <lineage>
        <taxon>Bacteria</taxon>
        <taxon>Pseudomonadati</taxon>
        <taxon>Pseudomonadota</taxon>
        <taxon>Gammaproteobacteria</taxon>
        <taxon>Alteromonadales</taxon>
        <taxon>Alteromonadaceae</taxon>
        <taxon>Alteromonas/Salinimonas group</taxon>
        <taxon>Alteromonas</taxon>
    </lineage>
</organism>
<comment type="caution">
    <text evidence="2">The sequence shown here is derived from an EMBL/GenBank/DDBJ whole genome shotgun (WGS) entry which is preliminary data.</text>
</comment>
<feature type="chain" id="PRO_5026678331" description="TonB-dependent receptor" evidence="1">
    <location>
        <begin position="21"/>
        <end position="121"/>
    </location>
</feature>
<keyword evidence="1" id="KW-0732">Signal</keyword>
<protein>
    <recommendedName>
        <fullName evidence="4">TonB-dependent receptor</fullName>
    </recommendedName>
</protein>
<evidence type="ECO:0000256" key="1">
    <source>
        <dbReference type="SAM" id="SignalP"/>
    </source>
</evidence>
<sequence length="121" mass="13358">MKKSILPLLFLSSLAASPFAAVSAESGANNASVKKMIIVDRTGKPPFKRELVEVSEHDVAQFELLNASTECENRMSVDMRGKPPFKRSVECVPVVDVAQFEMTNESESSTNFSGHPPFKRR</sequence>
<accession>A0A6L9MYD3</accession>
<keyword evidence="3" id="KW-1185">Reference proteome</keyword>
<name>A0A6L9MYD3_9ALTE</name>
<dbReference type="RefSeq" id="WP_163112409.1">
    <property type="nucleotide sequence ID" value="NZ_JAAAWP010000009.1"/>
</dbReference>
<proteinExistence type="predicted"/>
<feature type="signal peptide" evidence="1">
    <location>
        <begin position="1"/>
        <end position="20"/>
    </location>
</feature>